<accession>G0V759</accession>
<dbReference type="InterPro" id="IPR052266">
    <property type="entry name" value="Miro-EF-hand_domain"/>
</dbReference>
<dbReference type="PROSITE" id="PS00018">
    <property type="entry name" value="EF_HAND_1"/>
    <property type="match status" value="1"/>
</dbReference>
<evidence type="ECO:0000256" key="13">
    <source>
        <dbReference type="ARBA" id="ARBA00023134"/>
    </source>
</evidence>
<dbReference type="GO" id="GO:0007005">
    <property type="term" value="P:mitochondrion organization"/>
    <property type="evidence" value="ECO:0007669"/>
    <property type="project" value="InterPro"/>
</dbReference>
<evidence type="ECO:0000256" key="12">
    <source>
        <dbReference type="ARBA" id="ARBA00023128"/>
    </source>
</evidence>
<evidence type="ECO:0000256" key="11">
    <source>
        <dbReference type="ARBA" id="ARBA00022989"/>
    </source>
</evidence>
<dbReference type="Pfam" id="PF08355">
    <property type="entry name" value="EF_assoc_1"/>
    <property type="match status" value="1"/>
</dbReference>
<dbReference type="CDD" id="cd01892">
    <property type="entry name" value="Miro2"/>
    <property type="match status" value="1"/>
</dbReference>
<evidence type="ECO:0000256" key="8">
    <source>
        <dbReference type="ARBA" id="ARBA00022787"/>
    </source>
</evidence>
<dbReference type="Pfam" id="PF00071">
    <property type="entry name" value="Ras"/>
    <property type="match status" value="2"/>
</dbReference>
<comment type="similarity">
    <text evidence="3 15">Belongs to the mitochondrial Rho GTPase family.</text>
</comment>
<dbReference type="HOGENOM" id="CLU_014255_3_0_1"/>
<feature type="domain" description="Miro" evidence="18">
    <location>
        <begin position="440"/>
        <end position="605"/>
    </location>
</feature>
<dbReference type="InterPro" id="IPR013566">
    <property type="entry name" value="EF_hand_assoc_1"/>
</dbReference>
<keyword evidence="11 16" id="KW-1133">Transmembrane helix</keyword>
<dbReference type="SMART" id="SM00054">
    <property type="entry name" value="EFh"/>
    <property type="match status" value="2"/>
</dbReference>
<keyword evidence="6" id="KW-0677">Repeat</keyword>
<dbReference type="PROSITE" id="PS50222">
    <property type="entry name" value="EF_HAND_2"/>
    <property type="match status" value="1"/>
</dbReference>
<evidence type="ECO:0000256" key="10">
    <source>
        <dbReference type="ARBA" id="ARBA00022837"/>
    </source>
</evidence>
<evidence type="ECO:0000256" key="7">
    <source>
        <dbReference type="ARBA" id="ARBA00022741"/>
    </source>
</evidence>
<dbReference type="SMART" id="SM00173">
    <property type="entry name" value="RAS"/>
    <property type="match status" value="1"/>
</dbReference>
<comment type="subcellular location">
    <subcellularLocation>
        <location evidence="2 15">Mitochondrion outer membrane</location>
        <topology evidence="2 15">Single-pass type IV membrane protein</topology>
    </subcellularLocation>
</comment>
<keyword evidence="20" id="KW-1185">Reference proteome</keyword>
<protein>
    <recommendedName>
        <fullName evidence="15">Mitochondrial Rho GTPase</fullName>
        <ecNumber evidence="15">3.6.5.-</ecNumber>
    </recommendedName>
</protein>
<name>G0V759_NAUCA</name>
<dbReference type="GO" id="GO:0005525">
    <property type="term" value="F:GTP binding"/>
    <property type="evidence" value="ECO:0007669"/>
    <property type="project" value="UniProtKB-KW"/>
</dbReference>
<dbReference type="Gene3D" id="1.10.238.10">
    <property type="entry name" value="EF-hand"/>
    <property type="match status" value="2"/>
</dbReference>
<keyword evidence="9 15" id="KW-0378">Hydrolase</keyword>
<evidence type="ECO:0000259" key="17">
    <source>
        <dbReference type="PROSITE" id="PS50222"/>
    </source>
</evidence>
<reference evidence="19 20" key="1">
    <citation type="journal article" date="2011" name="Proc. Natl. Acad. Sci. U.S.A.">
        <title>Evolutionary erosion of yeast sex chromosomes by mating-type switching accidents.</title>
        <authorList>
            <person name="Gordon J.L."/>
            <person name="Armisen D."/>
            <person name="Proux-Wera E."/>
            <person name="Oheigeartaigh S.S."/>
            <person name="Byrne K.P."/>
            <person name="Wolfe K.H."/>
        </authorList>
    </citation>
    <scope>NUCLEOTIDE SEQUENCE [LARGE SCALE GENOMIC DNA]</scope>
    <source>
        <strain evidence="20">ATCC 76901 / BCRC 22586 / CBS 4309 / NBRC 1992 / NRRL Y-12630</strain>
    </source>
</reference>
<dbReference type="AlphaFoldDB" id="G0V759"/>
<feature type="domain" description="EF-hand" evidence="17">
    <location>
        <begin position="324"/>
        <end position="359"/>
    </location>
</feature>
<dbReference type="SUPFAM" id="SSF47473">
    <property type="entry name" value="EF-hand"/>
    <property type="match status" value="1"/>
</dbReference>
<sequence length="656" mass="74954">MTKETLTIAICGDKGVGKSSLVLSLAKGRFLSNLQDVIPAVTIPRDFSSNPYSARRTILVDTSEAEPEKLQMELRNADVIWLVYCDRESYERVSLHWMMMFRSMGLNIPVVLCKNKCDEYPGGDVYSNSVALDDTKIEDEEFIPILMEFKEVDTCVKTSAKNQFNVNQAFYLCQRSITNPIAPLFDSRIGELKPLAVNALERIFLLSDKDQDNYLNDAEMMALQKKCFNKSIDVAELSFIKKILSDISLNPHEFINTPLYVPDRGLTLDGFLMLNRIYTEKGRHETTWDLLRAFHYTDSLCINDKVLYPKLNVPDTSSVELSPKGYRFLVELFRRFDKNNDGGLNEEELQFLFRRTPGLPYLWTATNFPFSTVVNNRGFITLQGWLAQWSMTTFLDYKITTAYLIYFGYEDDVKEVLHVTKARKMRRRKGRLYRSPVSDRKVFNCFVVGKPNSGKSSLLESFLGRVFAESYCPTIRPKIAVNSLELKGGKQYYLILQEFGEQESAILENKEKLSECDVVCLTYDSSDPESFSHLVELLDKYRYLRDLPLVFVALKADLDKQQQRCSIQPDVFTDSLFLDHPLHISSTWAASLNELFIKITEAALVPGESTPGFPPEERTSDTDYRQTAVILGSAVGFISLLTFTMVKLLKPAKFGR</sequence>
<dbReference type="GO" id="GO:0032865">
    <property type="term" value="C:ERMES complex"/>
    <property type="evidence" value="ECO:0007669"/>
    <property type="project" value="UniProtKB-ARBA"/>
</dbReference>
<dbReference type="GO" id="GO:0005509">
    <property type="term" value="F:calcium ion binding"/>
    <property type="evidence" value="ECO:0007669"/>
    <property type="project" value="InterPro"/>
</dbReference>
<reference key="2">
    <citation type="submission" date="2011-08" db="EMBL/GenBank/DDBJ databases">
        <title>Genome sequence of Naumovozyma castellii.</title>
        <authorList>
            <person name="Gordon J.L."/>
            <person name="Armisen D."/>
            <person name="Proux-Wera E."/>
            <person name="OhEigeartaigh S.S."/>
            <person name="Byrne K.P."/>
            <person name="Wolfe K.H."/>
        </authorList>
    </citation>
    <scope>NUCLEOTIDE SEQUENCE</scope>
    <source>
        <strain>Type strain:CBS 4309</strain>
    </source>
</reference>
<dbReference type="InterPro" id="IPR021181">
    <property type="entry name" value="Miro"/>
</dbReference>
<dbReference type="GeneID" id="96900786"/>
<comment type="function">
    <text evidence="1 15">Mitochondrial GTPase involved in mitochondrial trafficking. Probably involved in control of anterograde transport of mitochondria and their subcellular distribution.</text>
</comment>
<dbReference type="InterPro" id="IPR001806">
    <property type="entry name" value="Small_GTPase"/>
</dbReference>
<keyword evidence="4 16" id="KW-0812">Transmembrane</keyword>
<evidence type="ECO:0000256" key="4">
    <source>
        <dbReference type="ARBA" id="ARBA00022692"/>
    </source>
</evidence>
<dbReference type="SMART" id="SM00175">
    <property type="entry name" value="RAB"/>
    <property type="match status" value="1"/>
</dbReference>
<dbReference type="FunFam" id="3.40.50.300:FF:000553">
    <property type="entry name" value="Mitochondrial Rho GTPase"/>
    <property type="match status" value="1"/>
</dbReference>
<proteinExistence type="inferred from homology"/>
<dbReference type="Gene3D" id="3.40.50.300">
    <property type="entry name" value="P-loop containing nucleotide triphosphate hydrolases"/>
    <property type="match status" value="2"/>
</dbReference>
<dbReference type="GO" id="GO:0003924">
    <property type="term" value="F:GTPase activity"/>
    <property type="evidence" value="ECO:0007669"/>
    <property type="project" value="InterPro"/>
</dbReference>
<dbReference type="PIRSF" id="PIRSF037488">
    <property type="entry name" value="Mt_Rho_GTPase"/>
    <property type="match status" value="1"/>
</dbReference>
<dbReference type="eggNOG" id="KOG1707">
    <property type="taxonomic scope" value="Eukaryota"/>
</dbReference>
<evidence type="ECO:0000313" key="19">
    <source>
        <dbReference type="EMBL" id="CCC67307.1"/>
    </source>
</evidence>
<dbReference type="InParanoid" id="G0V759"/>
<evidence type="ECO:0000256" key="14">
    <source>
        <dbReference type="ARBA" id="ARBA00023136"/>
    </source>
</evidence>
<evidence type="ECO:0000256" key="15">
    <source>
        <dbReference type="PIRNR" id="PIRNR037488"/>
    </source>
</evidence>
<dbReference type="SMART" id="SM00174">
    <property type="entry name" value="RHO"/>
    <property type="match status" value="1"/>
</dbReference>
<dbReference type="RefSeq" id="XP_003673688.1">
    <property type="nucleotide sequence ID" value="XM_003673640.1"/>
</dbReference>
<keyword evidence="8 15" id="KW-1000">Mitochondrion outer membrane</keyword>
<dbReference type="InterPro" id="IPR027417">
    <property type="entry name" value="P-loop_NTPase"/>
</dbReference>
<dbReference type="InterPro" id="IPR013567">
    <property type="entry name" value="EF_hand_assoc_2"/>
</dbReference>
<dbReference type="OMA" id="ERTDMGY"/>
<evidence type="ECO:0000256" key="6">
    <source>
        <dbReference type="ARBA" id="ARBA00022737"/>
    </source>
</evidence>
<dbReference type="OrthoDB" id="10020961at2759"/>
<dbReference type="PRINTS" id="PR00449">
    <property type="entry name" value="RASTRNSFRMNG"/>
</dbReference>
<keyword evidence="13 15" id="KW-0342">GTP-binding</keyword>
<evidence type="ECO:0000256" key="5">
    <source>
        <dbReference type="ARBA" id="ARBA00022723"/>
    </source>
</evidence>
<dbReference type="Proteomes" id="UP000001640">
    <property type="component" value="Chromosome 1"/>
</dbReference>
<evidence type="ECO:0000313" key="20">
    <source>
        <dbReference type="Proteomes" id="UP000001640"/>
    </source>
</evidence>
<evidence type="ECO:0000256" key="3">
    <source>
        <dbReference type="ARBA" id="ARBA00007981"/>
    </source>
</evidence>
<dbReference type="EC" id="3.6.5.-" evidence="15"/>
<feature type="domain" description="Miro" evidence="18">
    <location>
        <begin position="3"/>
        <end position="179"/>
    </location>
</feature>
<dbReference type="KEGG" id="ncs:NCAS_0A07490"/>
<dbReference type="InterPro" id="IPR018247">
    <property type="entry name" value="EF_Hand_1_Ca_BS"/>
</dbReference>
<feature type="transmembrane region" description="Helical" evidence="16">
    <location>
        <begin position="628"/>
        <end position="649"/>
    </location>
</feature>
<dbReference type="PANTHER" id="PTHR46819">
    <property type="entry name" value="EF-HAND CALCIUM-BINDING DOMAIN-CONTAINING PROTEIN 7"/>
    <property type="match status" value="1"/>
</dbReference>
<dbReference type="SUPFAM" id="SSF52540">
    <property type="entry name" value="P-loop containing nucleoside triphosphate hydrolases"/>
    <property type="match status" value="2"/>
</dbReference>
<dbReference type="STRING" id="1064592.G0V759"/>
<keyword evidence="7 15" id="KW-0547">Nucleotide-binding</keyword>
<dbReference type="Pfam" id="PF08356">
    <property type="entry name" value="EF_assoc_2"/>
    <property type="match status" value="1"/>
</dbReference>
<evidence type="ECO:0000259" key="18">
    <source>
        <dbReference type="PROSITE" id="PS51423"/>
    </source>
</evidence>
<dbReference type="InterPro" id="IPR002048">
    <property type="entry name" value="EF_hand_dom"/>
</dbReference>
<evidence type="ECO:0000256" key="9">
    <source>
        <dbReference type="ARBA" id="ARBA00022801"/>
    </source>
</evidence>
<organism evidence="19 20">
    <name type="scientific">Naumovozyma castellii</name>
    <name type="common">Yeast</name>
    <name type="synonym">Saccharomyces castellii</name>
    <dbReference type="NCBI Taxonomy" id="27288"/>
    <lineage>
        <taxon>Eukaryota</taxon>
        <taxon>Fungi</taxon>
        <taxon>Dikarya</taxon>
        <taxon>Ascomycota</taxon>
        <taxon>Saccharomycotina</taxon>
        <taxon>Saccharomycetes</taxon>
        <taxon>Saccharomycetales</taxon>
        <taxon>Saccharomycetaceae</taxon>
        <taxon>Naumovozyma</taxon>
    </lineage>
</organism>
<evidence type="ECO:0000256" key="1">
    <source>
        <dbReference type="ARBA" id="ARBA00003481"/>
    </source>
</evidence>
<dbReference type="PANTHER" id="PTHR46819:SF1">
    <property type="entry name" value="EF-HAND CALCIUM-BINDING DOMAIN-CONTAINING PROTEIN 7"/>
    <property type="match status" value="1"/>
</dbReference>
<keyword evidence="10 15" id="KW-0106">Calcium</keyword>
<evidence type="ECO:0000256" key="2">
    <source>
        <dbReference type="ARBA" id="ARBA00004200"/>
    </source>
</evidence>
<gene>
    <name evidence="19" type="primary">NCAS0A07490</name>
    <name evidence="19" type="ordered locus">NCAS_0A07490</name>
</gene>
<dbReference type="FunCoup" id="G0V759">
    <property type="interactions" value="846"/>
</dbReference>
<keyword evidence="12 15" id="KW-0496">Mitochondrion</keyword>
<dbReference type="InterPro" id="IPR011992">
    <property type="entry name" value="EF-hand-dom_pair"/>
</dbReference>
<dbReference type="InterPro" id="IPR020860">
    <property type="entry name" value="MIRO_dom"/>
</dbReference>
<dbReference type="PROSITE" id="PS51423">
    <property type="entry name" value="MIRO"/>
    <property type="match status" value="2"/>
</dbReference>
<evidence type="ECO:0000256" key="16">
    <source>
        <dbReference type="SAM" id="Phobius"/>
    </source>
</evidence>
<keyword evidence="14 15" id="KW-0472">Membrane</keyword>
<keyword evidence="5" id="KW-0479">Metal-binding</keyword>
<dbReference type="EMBL" id="HE576752">
    <property type="protein sequence ID" value="CCC67307.1"/>
    <property type="molecule type" value="Genomic_DNA"/>
</dbReference>